<feature type="non-terminal residue" evidence="1">
    <location>
        <position position="1"/>
    </location>
</feature>
<organism evidence="1 2">
    <name type="scientific">Calycina marina</name>
    <dbReference type="NCBI Taxonomy" id="1763456"/>
    <lineage>
        <taxon>Eukaryota</taxon>
        <taxon>Fungi</taxon>
        <taxon>Dikarya</taxon>
        <taxon>Ascomycota</taxon>
        <taxon>Pezizomycotina</taxon>
        <taxon>Leotiomycetes</taxon>
        <taxon>Helotiales</taxon>
        <taxon>Pezizellaceae</taxon>
        <taxon>Calycina</taxon>
    </lineage>
</organism>
<proteinExistence type="predicted"/>
<dbReference type="SUPFAM" id="SSF56112">
    <property type="entry name" value="Protein kinase-like (PK-like)"/>
    <property type="match status" value="1"/>
</dbReference>
<protein>
    <submittedName>
        <fullName evidence="1">Uncharacterized protein</fullName>
    </submittedName>
</protein>
<dbReference type="Proteomes" id="UP000887226">
    <property type="component" value="Unassembled WGS sequence"/>
</dbReference>
<dbReference type="EMBL" id="MU254407">
    <property type="protein sequence ID" value="KAG9240559.1"/>
    <property type="molecule type" value="Genomic_DNA"/>
</dbReference>
<comment type="caution">
    <text evidence="1">The sequence shown here is derived from an EMBL/GenBank/DDBJ whole genome shotgun (WGS) entry which is preliminary data.</text>
</comment>
<sequence>LVSWISDEQGNQIVIESVIGGFGIAFKPEGGYLLQTRYAIGNGMWQSPEGQTVRGVAQALDVFSFGLVVSSVPCASPRTHAKSCLQRITLGARNLVVLKDY</sequence>
<keyword evidence="2" id="KW-1185">Reference proteome</keyword>
<dbReference type="OrthoDB" id="10252171at2759"/>
<accession>A0A9P7YV61</accession>
<dbReference type="InterPro" id="IPR011009">
    <property type="entry name" value="Kinase-like_dom_sf"/>
</dbReference>
<evidence type="ECO:0000313" key="2">
    <source>
        <dbReference type="Proteomes" id="UP000887226"/>
    </source>
</evidence>
<dbReference type="AlphaFoldDB" id="A0A9P7YV61"/>
<name>A0A9P7YV61_9HELO</name>
<evidence type="ECO:0000313" key="1">
    <source>
        <dbReference type="EMBL" id="KAG9240559.1"/>
    </source>
</evidence>
<reference evidence="1" key="1">
    <citation type="journal article" date="2021" name="IMA Fungus">
        <title>Genomic characterization of three marine fungi, including Emericellopsis atlantica sp. nov. with signatures of a generalist lifestyle and marine biomass degradation.</title>
        <authorList>
            <person name="Hagestad O.C."/>
            <person name="Hou L."/>
            <person name="Andersen J.H."/>
            <person name="Hansen E.H."/>
            <person name="Altermark B."/>
            <person name="Li C."/>
            <person name="Kuhnert E."/>
            <person name="Cox R.J."/>
            <person name="Crous P.W."/>
            <person name="Spatafora J.W."/>
            <person name="Lail K."/>
            <person name="Amirebrahimi M."/>
            <person name="Lipzen A."/>
            <person name="Pangilinan J."/>
            <person name="Andreopoulos W."/>
            <person name="Hayes R.D."/>
            <person name="Ng V."/>
            <person name="Grigoriev I.V."/>
            <person name="Jackson S.A."/>
            <person name="Sutton T.D.S."/>
            <person name="Dobson A.D.W."/>
            <person name="Rama T."/>
        </authorList>
    </citation>
    <scope>NUCLEOTIDE SEQUENCE</scope>
    <source>
        <strain evidence="1">TRa3180A</strain>
    </source>
</reference>
<gene>
    <name evidence="1" type="ORF">BJ878DRAFT_430021</name>
</gene>